<dbReference type="PROSITE" id="PS50217">
    <property type="entry name" value="BZIP"/>
    <property type="match status" value="1"/>
</dbReference>
<comment type="subcellular location">
    <subcellularLocation>
        <location evidence="1">Nucleus</location>
    </subcellularLocation>
</comment>
<dbReference type="GO" id="GO:0090575">
    <property type="term" value="C:RNA polymerase II transcription regulator complex"/>
    <property type="evidence" value="ECO:0007669"/>
    <property type="project" value="TreeGrafter"/>
</dbReference>
<dbReference type="InterPro" id="IPR046347">
    <property type="entry name" value="bZIP_sf"/>
</dbReference>
<dbReference type="RefSeq" id="XP_007800458.1">
    <property type="nucleotide sequence ID" value="XM_007802267.1"/>
</dbReference>
<proteinExistence type="predicted"/>
<dbReference type="Gene3D" id="1.20.5.170">
    <property type="match status" value="1"/>
</dbReference>
<dbReference type="EMBL" id="KE720914">
    <property type="protein sequence ID" value="ERF73877.1"/>
    <property type="molecule type" value="Genomic_DNA"/>
</dbReference>
<dbReference type="OrthoDB" id="2593073at2759"/>
<organism evidence="6 7">
    <name type="scientific">Endocarpon pusillum (strain Z07020 / HMAS-L-300199)</name>
    <name type="common">Lichen-forming fungus</name>
    <dbReference type="NCBI Taxonomy" id="1263415"/>
    <lineage>
        <taxon>Eukaryota</taxon>
        <taxon>Fungi</taxon>
        <taxon>Dikarya</taxon>
        <taxon>Ascomycota</taxon>
        <taxon>Pezizomycotina</taxon>
        <taxon>Eurotiomycetes</taxon>
        <taxon>Chaetothyriomycetidae</taxon>
        <taxon>Verrucariales</taxon>
        <taxon>Verrucariaceae</taxon>
        <taxon>Endocarpon</taxon>
    </lineage>
</organism>
<sequence length="311" mass="35221">MDPETSMLSTLSRKSVISSPPNPVEGSPKKDFSAMPRFPSHSRRNSSDTYTSSDIALPEDYTSWTSLQINPMKKQKTSSETTTPKQPNPSYYSVLPFQVAVADPPLIPAQRRRAQNRASQRAFRERKERHVKNLEQQLEDLHQQYEELLQAYNQQKGDIFNLKSKLHEIHSENRTLRVPHNSPMKFASTMRASRFQGTEDTLQLHQNDLLQPQSQSITPTSNFDTRNSISRGSISEEHTPFGSLLPLTPAENFDNPGVFSSSDPFFTTGEGSRGYSVNDYQEPQQQGGFGSPTFSKEFATNPATDIFERWT</sequence>
<dbReference type="PROSITE" id="PS00036">
    <property type="entry name" value="BZIP_BASIC"/>
    <property type="match status" value="1"/>
</dbReference>
<reference evidence="7" key="1">
    <citation type="journal article" date="2014" name="BMC Genomics">
        <title>Genome characteristics reveal the impact of lichenization on lichen-forming fungus Endocarpon pusillum Hedwig (Verrucariales, Ascomycota).</title>
        <authorList>
            <person name="Wang Y.-Y."/>
            <person name="Liu B."/>
            <person name="Zhang X.-Y."/>
            <person name="Zhou Q.-M."/>
            <person name="Zhang T."/>
            <person name="Li H."/>
            <person name="Yu Y.-F."/>
            <person name="Zhang X.-L."/>
            <person name="Hao X.-Y."/>
            <person name="Wang M."/>
            <person name="Wang L."/>
            <person name="Wei J.-C."/>
        </authorList>
    </citation>
    <scope>NUCLEOTIDE SEQUENCE [LARGE SCALE GENOMIC DNA]</scope>
    <source>
        <strain evidence="7">Z07020 / HMAS-L-300199</strain>
    </source>
</reference>
<evidence type="ECO:0000313" key="7">
    <source>
        <dbReference type="Proteomes" id="UP000019373"/>
    </source>
</evidence>
<feature type="compositionally biased region" description="Polar residues" evidence="4">
    <location>
        <begin position="210"/>
        <end position="233"/>
    </location>
</feature>
<gene>
    <name evidence="6" type="ORF">EPUS_05889</name>
</gene>
<dbReference type="Proteomes" id="UP000019373">
    <property type="component" value="Unassembled WGS sequence"/>
</dbReference>
<keyword evidence="2" id="KW-0539">Nucleus</keyword>
<dbReference type="CDD" id="cd14688">
    <property type="entry name" value="bZIP_YAP"/>
    <property type="match status" value="1"/>
</dbReference>
<dbReference type="Pfam" id="PF00170">
    <property type="entry name" value="bZIP_1"/>
    <property type="match status" value="1"/>
</dbReference>
<feature type="region of interest" description="Disordered" evidence="4">
    <location>
        <begin position="210"/>
        <end position="243"/>
    </location>
</feature>
<dbReference type="GO" id="GO:0001228">
    <property type="term" value="F:DNA-binding transcription activator activity, RNA polymerase II-specific"/>
    <property type="evidence" value="ECO:0007669"/>
    <property type="project" value="TreeGrafter"/>
</dbReference>
<dbReference type="AlphaFoldDB" id="U1G8U1"/>
<feature type="region of interest" description="Disordered" evidence="4">
    <location>
        <begin position="264"/>
        <end position="311"/>
    </location>
</feature>
<dbReference type="PANTHER" id="PTHR40621:SF6">
    <property type="entry name" value="AP-1-LIKE TRANSCRIPTION FACTOR YAP1-RELATED"/>
    <property type="match status" value="1"/>
</dbReference>
<dbReference type="SMART" id="SM00338">
    <property type="entry name" value="BRLZ"/>
    <property type="match status" value="1"/>
</dbReference>
<dbReference type="InterPro" id="IPR050936">
    <property type="entry name" value="AP-1-like"/>
</dbReference>
<dbReference type="HOGENOM" id="CLU_894369_0_0_1"/>
<accession>U1G8U1</accession>
<name>U1G8U1_ENDPU</name>
<keyword evidence="7" id="KW-1185">Reference proteome</keyword>
<evidence type="ECO:0000256" key="4">
    <source>
        <dbReference type="SAM" id="MobiDB-lite"/>
    </source>
</evidence>
<feature type="coiled-coil region" evidence="3">
    <location>
        <begin position="124"/>
        <end position="158"/>
    </location>
</feature>
<dbReference type="SUPFAM" id="SSF57959">
    <property type="entry name" value="Leucine zipper domain"/>
    <property type="match status" value="1"/>
</dbReference>
<dbReference type="eggNOG" id="ENOG502T0QK">
    <property type="taxonomic scope" value="Eukaryota"/>
</dbReference>
<evidence type="ECO:0000256" key="2">
    <source>
        <dbReference type="ARBA" id="ARBA00023242"/>
    </source>
</evidence>
<evidence type="ECO:0000313" key="6">
    <source>
        <dbReference type="EMBL" id="ERF73877.1"/>
    </source>
</evidence>
<evidence type="ECO:0000256" key="1">
    <source>
        <dbReference type="ARBA" id="ARBA00004123"/>
    </source>
</evidence>
<evidence type="ECO:0000256" key="3">
    <source>
        <dbReference type="SAM" id="Coils"/>
    </source>
</evidence>
<feature type="domain" description="BZIP" evidence="5">
    <location>
        <begin position="110"/>
        <end position="169"/>
    </location>
</feature>
<protein>
    <recommendedName>
        <fullName evidence="5">BZIP domain-containing protein</fullName>
    </recommendedName>
</protein>
<feature type="compositionally biased region" description="Polar residues" evidence="4">
    <location>
        <begin position="78"/>
        <end position="90"/>
    </location>
</feature>
<evidence type="ECO:0000259" key="5">
    <source>
        <dbReference type="PROSITE" id="PS50217"/>
    </source>
</evidence>
<dbReference type="PANTHER" id="PTHR40621">
    <property type="entry name" value="TRANSCRIPTION FACTOR KAPC-RELATED"/>
    <property type="match status" value="1"/>
</dbReference>
<dbReference type="InterPro" id="IPR004827">
    <property type="entry name" value="bZIP"/>
</dbReference>
<dbReference type="GO" id="GO:0000976">
    <property type="term" value="F:transcription cis-regulatory region binding"/>
    <property type="evidence" value="ECO:0007669"/>
    <property type="project" value="InterPro"/>
</dbReference>
<feature type="region of interest" description="Disordered" evidence="4">
    <location>
        <begin position="1"/>
        <end position="90"/>
    </location>
</feature>
<feature type="compositionally biased region" description="Polar residues" evidence="4">
    <location>
        <begin position="1"/>
        <end position="19"/>
    </location>
</feature>
<keyword evidence="3" id="KW-0175">Coiled coil</keyword>
<dbReference type="GeneID" id="19240836"/>